<evidence type="ECO:0000256" key="9">
    <source>
        <dbReference type="ARBA" id="ARBA00023136"/>
    </source>
</evidence>
<dbReference type="InterPro" id="IPR007315">
    <property type="entry name" value="PIG-V/Gpi18"/>
</dbReference>
<reference evidence="11 12" key="1">
    <citation type="submission" date="2020-06" db="EMBL/GenBank/DDBJ databases">
        <title>Actinomadura xiongansis sp. nov., isolated from soil of Baiyangdian.</title>
        <authorList>
            <person name="Zhang X."/>
        </authorList>
    </citation>
    <scope>NUCLEOTIDE SEQUENCE [LARGE SCALE GENOMIC DNA]</scope>
    <source>
        <strain evidence="11 12">HBUM206468</strain>
    </source>
</reference>
<comment type="pathway">
    <text evidence="2">Glycolipid biosynthesis; glycosylphosphatidylinositol-anchor biosynthesis.</text>
</comment>
<keyword evidence="4" id="KW-0328">Glycosyltransferase</keyword>
<feature type="transmembrane region" description="Helical" evidence="10">
    <location>
        <begin position="299"/>
        <end position="324"/>
    </location>
</feature>
<evidence type="ECO:0000256" key="3">
    <source>
        <dbReference type="ARBA" id="ARBA00022502"/>
    </source>
</evidence>
<evidence type="ECO:0000256" key="4">
    <source>
        <dbReference type="ARBA" id="ARBA00022676"/>
    </source>
</evidence>
<name>A0ABR7LMU0_9ACTN</name>
<keyword evidence="8 10" id="KW-1133">Transmembrane helix</keyword>
<dbReference type="Pfam" id="PF04188">
    <property type="entry name" value="Mannosyl_trans2"/>
    <property type="match status" value="1"/>
</dbReference>
<protein>
    <recommendedName>
        <fullName evidence="13">Mannosyltransferase (PIG-V)</fullName>
    </recommendedName>
</protein>
<keyword evidence="9 10" id="KW-0472">Membrane</keyword>
<keyword evidence="5" id="KW-0808">Transferase</keyword>
<keyword evidence="7" id="KW-0256">Endoplasmic reticulum</keyword>
<organism evidence="11 12">
    <name type="scientific">Actinomadura alba</name>
    <dbReference type="NCBI Taxonomy" id="406431"/>
    <lineage>
        <taxon>Bacteria</taxon>
        <taxon>Bacillati</taxon>
        <taxon>Actinomycetota</taxon>
        <taxon>Actinomycetes</taxon>
        <taxon>Streptosporangiales</taxon>
        <taxon>Thermomonosporaceae</taxon>
        <taxon>Actinomadura</taxon>
    </lineage>
</organism>
<proteinExistence type="predicted"/>
<evidence type="ECO:0000256" key="6">
    <source>
        <dbReference type="ARBA" id="ARBA00022692"/>
    </source>
</evidence>
<comment type="caution">
    <text evidence="11">The sequence shown here is derived from an EMBL/GenBank/DDBJ whole genome shotgun (WGS) entry which is preliminary data.</text>
</comment>
<feature type="transmembrane region" description="Helical" evidence="10">
    <location>
        <begin position="267"/>
        <end position="287"/>
    </location>
</feature>
<evidence type="ECO:0000256" key="5">
    <source>
        <dbReference type="ARBA" id="ARBA00022679"/>
    </source>
</evidence>
<evidence type="ECO:0000256" key="8">
    <source>
        <dbReference type="ARBA" id="ARBA00022989"/>
    </source>
</evidence>
<gene>
    <name evidence="11" type="ORF">HKK74_11710</name>
</gene>
<feature type="transmembrane region" description="Helical" evidence="10">
    <location>
        <begin position="127"/>
        <end position="153"/>
    </location>
</feature>
<keyword evidence="3" id="KW-0337">GPI-anchor biosynthesis</keyword>
<keyword evidence="6 10" id="KW-0812">Transmembrane</keyword>
<feature type="transmembrane region" description="Helical" evidence="10">
    <location>
        <begin position="165"/>
        <end position="191"/>
    </location>
</feature>
<feature type="transmembrane region" description="Helical" evidence="10">
    <location>
        <begin position="94"/>
        <end position="115"/>
    </location>
</feature>
<evidence type="ECO:0000256" key="7">
    <source>
        <dbReference type="ARBA" id="ARBA00022824"/>
    </source>
</evidence>
<sequence length="363" mass="40114">MDTRDRAALATWLLSRAGMVLVAVIAARTMVRGDLQEPFLDRWTQWDADHLIEIARYGYGGDPAQPPDAGLPGFFPGFPLVVRAVHVVVPDWRLAALLVSFVAGAVAMVALARLGDHEFGAGTGRRAVVALLLCPVALFLFAGYSEALFLAFALPAWLLARQGRWAPAALCGFAAGGVRITGIFLAVALVVEFLTGERRQWRQAPWLVVPFLAPAAYWTYLWQWTGHINAWQIAQEKGWGRDTVWPWQAWQTTWNAAFHADNQFTHAFRVELAAAVIGVLLTLWLLVKRRWAESSYVGLQLAALMTSAFYLSIGRATLVWWPLWLALGALGVRRPWAYAALLLLSVPLLVVQVILYTSGSWAG</sequence>
<evidence type="ECO:0000256" key="2">
    <source>
        <dbReference type="ARBA" id="ARBA00004687"/>
    </source>
</evidence>
<feature type="transmembrane region" description="Helical" evidence="10">
    <location>
        <begin position="203"/>
        <end position="221"/>
    </location>
</feature>
<evidence type="ECO:0000256" key="10">
    <source>
        <dbReference type="SAM" id="Phobius"/>
    </source>
</evidence>
<feature type="transmembrane region" description="Helical" evidence="10">
    <location>
        <begin position="336"/>
        <end position="357"/>
    </location>
</feature>
<dbReference type="PANTHER" id="PTHR12468:SF2">
    <property type="entry name" value="GPI MANNOSYLTRANSFERASE 2"/>
    <property type="match status" value="1"/>
</dbReference>
<evidence type="ECO:0000256" key="1">
    <source>
        <dbReference type="ARBA" id="ARBA00004477"/>
    </source>
</evidence>
<dbReference type="PANTHER" id="PTHR12468">
    <property type="entry name" value="GPI MANNOSYLTRANSFERASE 2"/>
    <property type="match status" value="1"/>
</dbReference>
<dbReference type="Proteomes" id="UP000805614">
    <property type="component" value="Unassembled WGS sequence"/>
</dbReference>
<accession>A0ABR7LMU0</accession>
<keyword evidence="12" id="KW-1185">Reference proteome</keyword>
<evidence type="ECO:0000313" key="11">
    <source>
        <dbReference type="EMBL" id="MBC6466160.1"/>
    </source>
</evidence>
<comment type="subcellular location">
    <subcellularLocation>
        <location evidence="1">Endoplasmic reticulum membrane</location>
        <topology evidence="1">Multi-pass membrane protein</topology>
    </subcellularLocation>
</comment>
<evidence type="ECO:0000313" key="12">
    <source>
        <dbReference type="Proteomes" id="UP000805614"/>
    </source>
</evidence>
<dbReference type="EMBL" id="JABVEC010000007">
    <property type="protein sequence ID" value="MBC6466160.1"/>
    <property type="molecule type" value="Genomic_DNA"/>
</dbReference>
<evidence type="ECO:0008006" key="13">
    <source>
        <dbReference type="Google" id="ProtNLM"/>
    </source>
</evidence>